<evidence type="ECO:0000259" key="4">
    <source>
        <dbReference type="Pfam" id="PF01103"/>
    </source>
</evidence>
<dbReference type="InterPro" id="IPR000184">
    <property type="entry name" value="Bac_surfAg_D15"/>
</dbReference>
<comment type="subcellular location">
    <subcellularLocation>
        <location evidence="1">Membrane</location>
    </subcellularLocation>
</comment>
<dbReference type="GO" id="GO:0019867">
    <property type="term" value="C:outer membrane"/>
    <property type="evidence" value="ECO:0007669"/>
    <property type="project" value="InterPro"/>
</dbReference>
<sequence length="406" mass="45176">MFKRLILLLCLLPTVLFAQNASDIVPVTKTVQDTADQTDLIDIAKGLFHINPTKPRDQKGKKIFFSIIPIGANVPGGTGRALITSTTAGIYLGPRKTTNLSSASFAPYWDFGSRFGLPLRTSVWLPNNTWTIQGDTRFLVYPQYTWGLGSSHGSDDKALVNYKYIRFYQSALKRVTPYFFAGFGYNLDYHFNINADDPNIDLAKFTGYQNGVSGHTFSSGISLNLLYDTRNNSINPLPGAYANIVYRVNPVFLGSNTSWHSLYIDLRKYVALNPARPNQQNTIAFWSYVWTVIDSNAPYLDLPSVGWDPYNRSGRGIDQNRYRGKSLVYLESEYRRDITDNGLLGFVVFANANTVSGSGTFLTSWHPAVGTGLRVKFNKGSNTNIGVDYGISKGYSSIMINLGEAF</sequence>
<dbReference type="AlphaFoldDB" id="H1YCH3"/>
<name>H1YCH3_9SPHI</name>
<gene>
    <name evidence="5" type="ORF">Mucpa_6600</name>
</gene>
<evidence type="ECO:0000313" key="5">
    <source>
        <dbReference type="EMBL" id="EHQ30651.1"/>
    </source>
</evidence>
<dbReference type="eggNOG" id="COG4775">
    <property type="taxonomic scope" value="Bacteria"/>
</dbReference>
<evidence type="ECO:0000313" key="6">
    <source>
        <dbReference type="Proteomes" id="UP000002774"/>
    </source>
</evidence>
<evidence type="ECO:0000256" key="3">
    <source>
        <dbReference type="SAM" id="SignalP"/>
    </source>
</evidence>
<reference evidence="5" key="1">
    <citation type="submission" date="2011-09" db="EMBL/GenBank/DDBJ databases">
        <title>The permanent draft genome of Mucilaginibacter paludis DSM 18603.</title>
        <authorList>
            <consortium name="US DOE Joint Genome Institute (JGI-PGF)"/>
            <person name="Lucas S."/>
            <person name="Han J."/>
            <person name="Lapidus A."/>
            <person name="Bruce D."/>
            <person name="Goodwin L."/>
            <person name="Pitluck S."/>
            <person name="Peters L."/>
            <person name="Kyrpides N."/>
            <person name="Mavromatis K."/>
            <person name="Ivanova N."/>
            <person name="Mikhailova N."/>
            <person name="Held B."/>
            <person name="Detter J.C."/>
            <person name="Tapia R."/>
            <person name="Han C."/>
            <person name="Land M."/>
            <person name="Hauser L."/>
            <person name="Markowitz V."/>
            <person name="Cheng J.-F."/>
            <person name="Hugenholtz P."/>
            <person name="Woyke T."/>
            <person name="Wu D."/>
            <person name="Tindall B."/>
            <person name="Brambilla E."/>
            <person name="Klenk H.-P."/>
            <person name="Eisen J.A."/>
        </authorList>
    </citation>
    <scope>NUCLEOTIDE SEQUENCE [LARGE SCALE GENOMIC DNA]</scope>
    <source>
        <strain evidence="5">DSM 18603</strain>
    </source>
</reference>
<keyword evidence="6" id="KW-1185">Reference proteome</keyword>
<keyword evidence="2" id="KW-0472">Membrane</keyword>
<dbReference type="RefSeq" id="WP_008512548.1">
    <property type="nucleotide sequence ID" value="NZ_CM001403.1"/>
</dbReference>
<accession>H1YCH3</accession>
<protein>
    <recommendedName>
        <fullName evidence="4">Bacterial surface antigen (D15) domain-containing protein</fullName>
    </recommendedName>
</protein>
<dbReference type="STRING" id="714943.Mucpa_6600"/>
<feature type="chain" id="PRO_5003557707" description="Bacterial surface antigen (D15) domain-containing protein" evidence="3">
    <location>
        <begin position="19"/>
        <end position="406"/>
    </location>
</feature>
<dbReference type="OrthoDB" id="621220at2"/>
<proteinExistence type="predicted"/>
<dbReference type="Proteomes" id="UP000002774">
    <property type="component" value="Chromosome"/>
</dbReference>
<organism evidence="5 6">
    <name type="scientific">Mucilaginibacter paludis DSM 18603</name>
    <dbReference type="NCBI Taxonomy" id="714943"/>
    <lineage>
        <taxon>Bacteria</taxon>
        <taxon>Pseudomonadati</taxon>
        <taxon>Bacteroidota</taxon>
        <taxon>Sphingobacteriia</taxon>
        <taxon>Sphingobacteriales</taxon>
        <taxon>Sphingobacteriaceae</taxon>
        <taxon>Mucilaginibacter</taxon>
    </lineage>
</organism>
<feature type="signal peptide" evidence="3">
    <location>
        <begin position="1"/>
        <end position="18"/>
    </location>
</feature>
<dbReference type="EMBL" id="CM001403">
    <property type="protein sequence ID" value="EHQ30651.1"/>
    <property type="molecule type" value="Genomic_DNA"/>
</dbReference>
<evidence type="ECO:0000256" key="2">
    <source>
        <dbReference type="ARBA" id="ARBA00023136"/>
    </source>
</evidence>
<keyword evidence="3" id="KW-0732">Signal</keyword>
<dbReference type="Gene3D" id="2.40.160.50">
    <property type="entry name" value="membrane protein fhac: a member of the omp85/tpsb transporter family"/>
    <property type="match status" value="1"/>
</dbReference>
<dbReference type="Pfam" id="PF01103">
    <property type="entry name" value="Omp85"/>
    <property type="match status" value="1"/>
</dbReference>
<dbReference type="HOGENOM" id="CLU_046092_0_1_10"/>
<feature type="domain" description="Bacterial surface antigen (D15)" evidence="4">
    <location>
        <begin position="152"/>
        <end position="379"/>
    </location>
</feature>
<evidence type="ECO:0000256" key="1">
    <source>
        <dbReference type="ARBA" id="ARBA00004370"/>
    </source>
</evidence>